<evidence type="ECO:0000313" key="3">
    <source>
        <dbReference type="Proteomes" id="UP000474565"/>
    </source>
</evidence>
<reference evidence="2 3" key="1">
    <citation type="submission" date="2019-12" db="EMBL/GenBank/DDBJ databases">
        <title>Novel species isolated from a subtropical stream in China.</title>
        <authorList>
            <person name="Lu H."/>
        </authorList>
    </citation>
    <scope>NUCLEOTIDE SEQUENCE [LARGE SCALE GENOMIC DNA]</scope>
    <source>
        <strain evidence="2 3">FT50W</strain>
    </source>
</reference>
<accession>A0A6L8MJK8</accession>
<evidence type="ECO:0000256" key="1">
    <source>
        <dbReference type="SAM" id="MobiDB-lite"/>
    </source>
</evidence>
<organism evidence="2 3">
    <name type="scientific">Duganella lactea</name>
    <dbReference type="NCBI Taxonomy" id="2692173"/>
    <lineage>
        <taxon>Bacteria</taxon>
        <taxon>Pseudomonadati</taxon>
        <taxon>Pseudomonadota</taxon>
        <taxon>Betaproteobacteria</taxon>
        <taxon>Burkholderiales</taxon>
        <taxon>Oxalobacteraceae</taxon>
        <taxon>Telluria group</taxon>
        <taxon>Duganella</taxon>
    </lineage>
</organism>
<dbReference type="Proteomes" id="UP000474565">
    <property type="component" value="Unassembled WGS sequence"/>
</dbReference>
<feature type="compositionally biased region" description="Gly residues" evidence="1">
    <location>
        <begin position="337"/>
        <end position="347"/>
    </location>
</feature>
<protein>
    <submittedName>
        <fullName evidence="2">Uncharacterized protein</fullName>
    </submittedName>
</protein>
<dbReference type="RefSeq" id="WP_161020141.1">
    <property type="nucleotide sequence ID" value="NZ_WWCP01000018.1"/>
</dbReference>
<dbReference type="AlphaFoldDB" id="A0A6L8MJK8"/>
<feature type="region of interest" description="Disordered" evidence="1">
    <location>
        <begin position="337"/>
        <end position="360"/>
    </location>
</feature>
<name>A0A6L8MJK8_9BURK</name>
<evidence type="ECO:0000313" key="2">
    <source>
        <dbReference type="EMBL" id="MYM83357.1"/>
    </source>
</evidence>
<sequence length="380" mass="40872">MAREDELRDYANLSHAYAWHRAGIQNPPKTPDEPAFVSALLSAQIIQGMRDILSRHAPKGTTVLTQGIFTHQTPKVKTPRAPNSVEIGDLMFVHIEYAGGAPATGRALLLQAKTTSTSQTGSLASGNQSWQFMLYRDWDKFTGTSRLPKQPPMGTGDWDFHPTPPATTTAQSGSGYITIFKDEAYTTTAHAKQWAAPVLHGTHHSVLSIGFPNTCTWSIGASPGTKTKPRDGVDCPDDFGKAFSDFLDGITGREFTPGTPAATDHWSVFVNFMLAAAATSSLRYNYNSKNQDITSEPRGITMSFSSKVAQNFQTLSTYPTLHNDATSRIVSIILSGGNGNSDTGGNGTPDMPIEEEPTSGAGHVPILLVVTINDEPSTSD</sequence>
<dbReference type="EMBL" id="WWCP01000018">
    <property type="protein sequence ID" value="MYM83357.1"/>
    <property type="molecule type" value="Genomic_DNA"/>
</dbReference>
<proteinExistence type="predicted"/>
<comment type="caution">
    <text evidence="2">The sequence shown here is derived from an EMBL/GenBank/DDBJ whole genome shotgun (WGS) entry which is preliminary data.</text>
</comment>
<gene>
    <name evidence="2" type="ORF">GTP44_15525</name>
</gene>